<evidence type="ECO:0000256" key="5">
    <source>
        <dbReference type="SAM" id="Phobius"/>
    </source>
</evidence>
<dbReference type="EMBL" id="JACHOV010000008">
    <property type="protein sequence ID" value="MBB4642039.1"/>
    <property type="molecule type" value="Genomic_DNA"/>
</dbReference>
<keyword evidence="4 5" id="KW-0472">Membrane</keyword>
<dbReference type="AlphaFoldDB" id="A0A840HWU2"/>
<dbReference type="GO" id="GO:0005886">
    <property type="term" value="C:plasma membrane"/>
    <property type="evidence" value="ECO:0007669"/>
    <property type="project" value="InterPro"/>
</dbReference>
<evidence type="ECO:0000256" key="2">
    <source>
        <dbReference type="ARBA" id="ARBA00022692"/>
    </source>
</evidence>
<gene>
    <name evidence="7" type="ORF">HNQ99_002357</name>
</gene>
<evidence type="ECO:0000313" key="7">
    <source>
        <dbReference type="EMBL" id="MBB4642039.1"/>
    </source>
</evidence>
<evidence type="ECO:0000259" key="6">
    <source>
        <dbReference type="Pfam" id="PF06305"/>
    </source>
</evidence>
<evidence type="ECO:0000256" key="3">
    <source>
        <dbReference type="ARBA" id="ARBA00022989"/>
    </source>
</evidence>
<protein>
    <submittedName>
        <fullName evidence="7">Putative integral membrane protein</fullName>
    </submittedName>
</protein>
<feature type="domain" description="Lipopolysaccharide assembly protein A" evidence="6">
    <location>
        <begin position="23"/>
        <end position="80"/>
    </location>
</feature>
<proteinExistence type="predicted"/>
<comment type="caution">
    <text evidence="7">The sequence shown here is derived from an EMBL/GenBank/DDBJ whole genome shotgun (WGS) entry which is preliminary data.</text>
</comment>
<dbReference type="RefSeq" id="WP_184475809.1">
    <property type="nucleotide sequence ID" value="NZ_JACHOV010000008.1"/>
</dbReference>
<accession>A0A840HWU2</accession>
<keyword evidence="2 5" id="KW-0812">Transmembrane</keyword>
<reference evidence="7 8" key="1">
    <citation type="submission" date="2020-08" db="EMBL/GenBank/DDBJ databases">
        <title>Genomic Encyclopedia of Type Strains, Phase IV (KMG-IV): sequencing the most valuable type-strain genomes for metagenomic binning, comparative biology and taxonomic classification.</title>
        <authorList>
            <person name="Goeker M."/>
        </authorList>
    </citation>
    <scope>NUCLEOTIDE SEQUENCE [LARGE SCALE GENOMIC DNA]</scope>
    <source>
        <strain evidence="7 8">DSM 7465</strain>
    </source>
</reference>
<sequence>MQFFRTAFWVALAVVIVVFSVSNWTPVTVNLWDGLRMDTKLPVLVIGAFILGSLPLWIYYRAMRWRLRRRLDSVERALSDNRAISTSSTVLSPSGTSTAVPPGAI</sequence>
<evidence type="ECO:0000256" key="4">
    <source>
        <dbReference type="ARBA" id="ARBA00023136"/>
    </source>
</evidence>
<keyword evidence="8" id="KW-1185">Reference proteome</keyword>
<evidence type="ECO:0000256" key="1">
    <source>
        <dbReference type="ARBA" id="ARBA00022475"/>
    </source>
</evidence>
<keyword evidence="1" id="KW-1003">Cell membrane</keyword>
<feature type="transmembrane region" description="Helical" evidence="5">
    <location>
        <begin position="41"/>
        <end position="60"/>
    </location>
</feature>
<name>A0A840HWU2_9SPHN</name>
<organism evidence="7 8">
    <name type="scientific">Rhizorhapis suberifaciens</name>
    <name type="common">corky root of lettuce</name>
    <dbReference type="NCBI Taxonomy" id="13656"/>
    <lineage>
        <taxon>Bacteria</taxon>
        <taxon>Pseudomonadati</taxon>
        <taxon>Pseudomonadota</taxon>
        <taxon>Alphaproteobacteria</taxon>
        <taxon>Sphingomonadales</taxon>
        <taxon>Sphingomonadaceae</taxon>
        <taxon>Rhizorhapis</taxon>
    </lineage>
</organism>
<dbReference type="Proteomes" id="UP000575068">
    <property type="component" value="Unassembled WGS sequence"/>
</dbReference>
<dbReference type="InterPro" id="IPR010445">
    <property type="entry name" value="LapA_dom"/>
</dbReference>
<evidence type="ECO:0000313" key="8">
    <source>
        <dbReference type="Proteomes" id="UP000575068"/>
    </source>
</evidence>
<keyword evidence="3 5" id="KW-1133">Transmembrane helix</keyword>
<feature type="transmembrane region" description="Helical" evidence="5">
    <location>
        <begin position="7"/>
        <end position="29"/>
    </location>
</feature>
<dbReference type="Pfam" id="PF06305">
    <property type="entry name" value="LapA_dom"/>
    <property type="match status" value="1"/>
</dbReference>